<dbReference type="EMBL" id="JASAXT010000003">
    <property type="protein sequence ID" value="MDP8147938.1"/>
    <property type="molecule type" value="Genomic_DNA"/>
</dbReference>
<feature type="domain" description="ApeI dehydratase-like" evidence="1">
    <location>
        <begin position="16"/>
        <end position="110"/>
    </location>
</feature>
<gene>
    <name evidence="2" type="ORF">QJU57_02445</name>
</gene>
<evidence type="ECO:0000313" key="2">
    <source>
        <dbReference type="EMBL" id="MDP8147938.1"/>
    </source>
</evidence>
<dbReference type="AlphaFoldDB" id="A0AAW8C9L0"/>
<comment type="caution">
    <text evidence="2">The sequence shown here is derived from an EMBL/GenBank/DDBJ whole genome shotgun (WGS) entry which is preliminary data.</text>
</comment>
<dbReference type="InterPro" id="IPR016962">
    <property type="entry name" value="Dehydrase_ECs4332_prd"/>
</dbReference>
<proteinExistence type="predicted"/>
<sequence>MHSKKDPIWLEEQQLENKQISIGKVPLDLVYLKDHFADFPLVPGVIELQWVMDKVTQFFDRKIEIKAINKLKFQKFLRPNDEFELTLKWEEDKNRIIFTFKTDNEMCSSGIMLI</sequence>
<dbReference type="Proteomes" id="UP001226020">
    <property type="component" value="Unassembled WGS sequence"/>
</dbReference>
<dbReference type="PIRSF" id="PIRSF030962">
    <property type="entry name" value="Dehydrase_ECs4332_prd"/>
    <property type="match status" value="1"/>
</dbReference>
<keyword evidence="3" id="KW-1185">Reference proteome</keyword>
<protein>
    <submittedName>
        <fullName evidence="2">Hydroxymyristoyl-ACP dehydratase</fullName>
    </submittedName>
</protein>
<dbReference type="InterPro" id="IPR054545">
    <property type="entry name" value="ApeI-like"/>
</dbReference>
<dbReference type="Pfam" id="PF22818">
    <property type="entry name" value="ApeI-like"/>
    <property type="match status" value="1"/>
</dbReference>
<dbReference type="RefSeq" id="WP_306348445.1">
    <property type="nucleotide sequence ID" value="NZ_JASAWV010000003.1"/>
</dbReference>
<dbReference type="InterPro" id="IPR029069">
    <property type="entry name" value="HotDog_dom_sf"/>
</dbReference>
<evidence type="ECO:0000259" key="1">
    <source>
        <dbReference type="Pfam" id="PF22818"/>
    </source>
</evidence>
<name>A0AAW8C9L0_9PAST</name>
<reference evidence="2 3" key="1">
    <citation type="journal article" date="2023" name="Front. Microbiol.">
        <title>Phylogeography and host specificity of Pasteurellaceae pathogenic to sea-farmed fish in the north-east Atlantic.</title>
        <authorList>
            <person name="Gulla S."/>
            <person name="Colquhoun D.J."/>
            <person name="Olsen A.B."/>
            <person name="Spilsberg B."/>
            <person name="Lagesen K."/>
            <person name="Aakesson C.P."/>
            <person name="Strom S."/>
            <person name="Manji F."/>
            <person name="Birkbeck T.H."/>
            <person name="Nilsen H.K."/>
        </authorList>
    </citation>
    <scope>NUCLEOTIDE SEQUENCE [LARGE SCALE GENOMIC DNA]</scope>
    <source>
        <strain evidence="2 3">NVIB3131</strain>
    </source>
</reference>
<accession>A0AAW8C9L0</accession>
<dbReference type="Gene3D" id="3.10.129.10">
    <property type="entry name" value="Hotdog Thioesterase"/>
    <property type="match status" value="1"/>
</dbReference>
<evidence type="ECO:0000313" key="3">
    <source>
        <dbReference type="Proteomes" id="UP001226020"/>
    </source>
</evidence>
<dbReference type="SUPFAM" id="SSF54637">
    <property type="entry name" value="Thioesterase/thiol ester dehydrase-isomerase"/>
    <property type="match status" value="1"/>
</dbReference>
<organism evidence="2 3">
    <name type="scientific">Phocoenobacter atlanticus subsp. atlanticus</name>
    <dbReference type="NCBI Taxonomy" id="3061285"/>
    <lineage>
        <taxon>Bacteria</taxon>
        <taxon>Pseudomonadati</taxon>
        <taxon>Pseudomonadota</taxon>
        <taxon>Gammaproteobacteria</taxon>
        <taxon>Pasteurellales</taxon>
        <taxon>Pasteurellaceae</taxon>
        <taxon>Phocoenobacter</taxon>
        <taxon>Phocoenobacter atlanticus</taxon>
    </lineage>
</organism>